<dbReference type="PROSITE" id="PS00464">
    <property type="entry name" value="RIBOSOMAL_L22"/>
    <property type="match status" value="1"/>
</dbReference>
<keyword evidence="2 11" id="KW-0934">Plastid</keyword>
<dbReference type="NCBIfam" id="TIGR01044">
    <property type="entry name" value="rplV_bact"/>
    <property type="match status" value="1"/>
</dbReference>
<evidence type="ECO:0000256" key="9">
    <source>
        <dbReference type="RuleBase" id="RU004005"/>
    </source>
</evidence>
<dbReference type="InterPro" id="IPR001063">
    <property type="entry name" value="Ribosomal_uL22"/>
</dbReference>
<geneLocation type="chloroplast" evidence="11"/>
<keyword evidence="3 8" id="KW-0699">rRNA-binding</keyword>
<evidence type="ECO:0000256" key="5">
    <source>
        <dbReference type="ARBA" id="ARBA00022980"/>
    </source>
</evidence>
<evidence type="ECO:0000256" key="10">
    <source>
        <dbReference type="RuleBase" id="RU004009"/>
    </source>
</evidence>
<dbReference type="Pfam" id="PF00237">
    <property type="entry name" value="Ribosomal_L22"/>
    <property type="match status" value="1"/>
</dbReference>
<dbReference type="GO" id="GO:0003735">
    <property type="term" value="F:structural constituent of ribosome"/>
    <property type="evidence" value="ECO:0007669"/>
    <property type="project" value="InterPro"/>
</dbReference>
<evidence type="ECO:0000256" key="3">
    <source>
        <dbReference type="ARBA" id="ARBA00022730"/>
    </source>
</evidence>
<dbReference type="GO" id="GO:0015934">
    <property type="term" value="C:large ribosomal subunit"/>
    <property type="evidence" value="ECO:0007669"/>
    <property type="project" value="InterPro"/>
</dbReference>
<dbReference type="InterPro" id="IPR036394">
    <property type="entry name" value="Ribosomal_uL22_sf"/>
</dbReference>
<dbReference type="CDD" id="cd00336">
    <property type="entry name" value="Ribosomal_L22"/>
    <property type="match status" value="1"/>
</dbReference>
<comment type="function">
    <text evidence="8 10">This protein binds specifically to 23S rRNA.</text>
</comment>
<keyword evidence="11" id="KW-0150">Chloroplast</keyword>
<dbReference type="PANTHER" id="PTHR13501:SF10">
    <property type="entry name" value="LARGE RIBOSOMAL SUBUNIT PROTEIN UL22M"/>
    <property type="match status" value="1"/>
</dbReference>
<dbReference type="InterPro" id="IPR047867">
    <property type="entry name" value="Ribosomal_uL22_bac/org-type"/>
</dbReference>
<comment type="subcellular location">
    <subcellularLocation>
        <location evidence="8 10">Plastid</location>
        <location evidence="8 10">Chloroplast</location>
    </subcellularLocation>
</comment>
<dbReference type="GO" id="GO:0019843">
    <property type="term" value="F:rRNA binding"/>
    <property type="evidence" value="ECO:0007669"/>
    <property type="project" value="UniProtKB-UniRule"/>
</dbReference>
<proteinExistence type="inferred from homology"/>
<protein>
    <recommendedName>
        <fullName evidence="7 8">Large ribosomal subunit protein uL22c</fullName>
    </recommendedName>
</protein>
<evidence type="ECO:0000256" key="8">
    <source>
        <dbReference type="HAMAP-Rule" id="MF_01331"/>
    </source>
</evidence>
<comment type="similarity">
    <text evidence="1 8 9">Belongs to the universal ribosomal protein uL22 family.</text>
</comment>
<sequence length="125" mass="14311">METQASLRNINISPTKVRRIINQIQGCSYEQALVLLEFLPHRACYPILQLVVSAAANAANNLGLSKSNLVISEARVDRSTYMKRFRPRAQGQGYPIKRSICHITIKLKETNYRKMLQDREILKKP</sequence>
<evidence type="ECO:0000313" key="11">
    <source>
        <dbReference type="EMBL" id="AXZ97101.1"/>
    </source>
</evidence>
<dbReference type="SUPFAM" id="SSF54843">
    <property type="entry name" value="Ribosomal protein L22"/>
    <property type="match status" value="1"/>
</dbReference>
<accession>A0A385KPP1</accession>
<dbReference type="InterPro" id="IPR005727">
    <property type="entry name" value="Ribosomal_uL22_bac/chlpt-type"/>
</dbReference>
<organism evidence="11">
    <name type="scientific">Callistopteris apiifolia</name>
    <dbReference type="NCBI Taxonomy" id="221309"/>
    <lineage>
        <taxon>Eukaryota</taxon>
        <taxon>Viridiplantae</taxon>
        <taxon>Streptophyta</taxon>
        <taxon>Embryophyta</taxon>
        <taxon>Tracheophyta</taxon>
        <taxon>Polypodiopsida</taxon>
        <taxon>Polypodiidae</taxon>
        <taxon>Hymenophyllales</taxon>
        <taxon>Hymenophyllaceae</taxon>
        <taxon>Trichomanoideae</taxon>
        <taxon>Callistopteris</taxon>
    </lineage>
</organism>
<comment type="function">
    <text evidence="8 10">The globular domain of the protein is located near the polypeptide exit tunnel on the outside of the subunit, while an extended beta-hairpin is found that lines the wall of the exit tunnel in the center of the 70S ribosome.</text>
</comment>
<dbReference type="EMBL" id="MH265125">
    <property type="protein sequence ID" value="AXZ97101.1"/>
    <property type="molecule type" value="Genomic_DNA"/>
</dbReference>
<evidence type="ECO:0000256" key="1">
    <source>
        <dbReference type="ARBA" id="ARBA00009451"/>
    </source>
</evidence>
<keyword evidence="4 8" id="KW-0694">RNA-binding</keyword>
<evidence type="ECO:0000256" key="7">
    <source>
        <dbReference type="ARBA" id="ARBA00035285"/>
    </source>
</evidence>
<dbReference type="PANTHER" id="PTHR13501">
    <property type="entry name" value="CHLOROPLAST 50S RIBOSOMAL PROTEIN L22-RELATED"/>
    <property type="match status" value="1"/>
</dbReference>
<gene>
    <name evidence="8 11" type="primary">rpl22</name>
</gene>
<dbReference type="InterPro" id="IPR018260">
    <property type="entry name" value="Ribosomal_uL22_CS"/>
</dbReference>
<dbReference type="GO" id="GO:0009507">
    <property type="term" value="C:chloroplast"/>
    <property type="evidence" value="ECO:0007669"/>
    <property type="project" value="UniProtKB-SubCell"/>
</dbReference>
<evidence type="ECO:0000256" key="2">
    <source>
        <dbReference type="ARBA" id="ARBA00022640"/>
    </source>
</evidence>
<evidence type="ECO:0000256" key="6">
    <source>
        <dbReference type="ARBA" id="ARBA00023274"/>
    </source>
</evidence>
<dbReference type="Gene3D" id="3.90.470.10">
    <property type="entry name" value="Ribosomal protein L22/L17"/>
    <property type="match status" value="1"/>
</dbReference>
<evidence type="ECO:0000256" key="4">
    <source>
        <dbReference type="ARBA" id="ARBA00022884"/>
    </source>
</evidence>
<keyword evidence="6 8" id="KW-0687">Ribonucleoprotein</keyword>
<name>A0A385KPP1_9MONI</name>
<dbReference type="HAMAP" id="MF_01331_B">
    <property type="entry name" value="Ribosomal_uL22_B"/>
    <property type="match status" value="1"/>
</dbReference>
<dbReference type="AlphaFoldDB" id="A0A385KPP1"/>
<reference evidence="11" key="1">
    <citation type="journal article" date="2018" name="Am. J. Bot.">
        <title>Order-level fern plastome phylogenomics: new insights from Hymenophyllales.</title>
        <authorList>
            <person name="Kuo L.Y."/>
            <person name="Qi X."/>
            <person name="Ma H."/>
            <person name="Li F.W."/>
        </authorList>
    </citation>
    <scope>NUCLEOTIDE SEQUENCE</scope>
</reference>
<keyword evidence="5 8" id="KW-0689">Ribosomal protein</keyword>
<comment type="subunit">
    <text evidence="8">Part of the 50S ribosomal subunit.</text>
</comment>
<dbReference type="GO" id="GO:0006412">
    <property type="term" value="P:translation"/>
    <property type="evidence" value="ECO:0007669"/>
    <property type="project" value="UniProtKB-UniRule"/>
</dbReference>